<proteinExistence type="inferred from homology"/>
<reference evidence="7 8" key="1">
    <citation type="submission" date="2018-06" db="EMBL/GenBank/DDBJ databases">
        <title>Genomic Encyclopedia of Archaeal and Bacterial Type Strains, Phase II (KMG-II): from individual species to whole genera.</title>
        <authorList>
            <person name="Goeker M."/>
        </authorList>
    </citation>
    <scope>NUCLEOTIDE SEQUENCE [LARGE SCALE GENOMIC DNA]</scope>
    <source>
        <strain evidence="7 8">DSM 22009</strain>
    </source>
</reference>
<organism evidence="7 8">
    <name type="scientific">Palleronia aestuarii</name>
    <dbReference type="NCBI Taxonomy" id="568105"/>
    <lineage>
        <taxon>Bacteria</taxon>
        <taxon>Pseudomonadati</taxon>
        <taxon>Pseudomonadota</taxon>
        <taxon>Alphaproteobacteria</taxon>
        <taxon>Rhodobacterales</taxon>
        <taxon>Roseobacteraceae</taxon>
        <taxon>Palleronia</taxon>
    </lineage>
</organism>
<keyword evidence="3 5" id="KW-0732">Signal</keyword>
<keyword evidence="4" id="KW-0029">Amino-acid transport</keyword>
<dbReference type="PANTHER" id="PTHR30483:SF37">
    <property type="entry name" value="ABC TRANSPORTER SUBSTRATE-BINDING PROTEIN"/>
    <property type="match status" value="1"/>
</dbReference>
<comment type="similarity">
    <text evidence="1">Belongs to the leucine-binding protein family.</text>
</comment>
<dbReference type="RefSeq" id="WP_211322849.1">
    <property type="nucleotide sequence ID" value="NZ_QKZL01000044.1"/>
</dbReference>
<dbReference type="SUPFAM" id="SSF53822">
    <property type="entry name" value="Periplasmic binding protein-like I"/>
    <property type="match status" value="1"/>
</dbReference>
<dbReference type="Proteomes" id="UP000248916">
    <property type="component" value="Unassembled WGS sequence"/>
</dbReference>
<sequence length="399" mass="42982">MRAMTTVTSAVAVAAGLVAPAAHAEISIGVVNSLSGAFATFGERYRDGMQVALDEINENGGIDGETVSLVVRDDASEARNAITSLEELGGMDVPLVLGSYASSITGPMAQIANRREVPLVVLGSADDAITKPGSEWVFRAKHNTTIIGETYFDFFDAMRTAHPDTELQSVGMLYGNSAFPTALAEIARSEAEERGYEVVADNSYDQGVSDFRPILNNFLSAEPDILFLVNYADDGIAIIRQMAEVGLSASIIAIDTAAALPAYIEQTGDLSEYVVTAVDWSKDVQYEGTQDLYERLKAQSGAEPSFYEAEGYLALMVAAEALRQAGSTDRTEVREALDGISDFQTPVTSVTFEDYDGFQNQNPIQDLILQIQDGAHVTIYPEELSAGDPRFPVPAWSER</sequence>
<dbReference type="Pfam" id="PF13458">
    <property type="entry name" value="Peripla_BP_6"/>
    <property type="match status" value="1"/>
</dbReference>
<dbReference type="PRINTS" id="PR00337">
    <property type="entry name" value="LEUILEVALBP"/>
</dbReference>
<evidence type="ECO:0000256" key="2">
    <source>
        <dbReference type="ARBA" id="ARBA00022448"/>
    </source>
</evidence>
<evidence type="ECO:0000256" key="4">
    <source>
        <dbReference type="ARBA" id="ARBA00022970"/>
    </source>
</evidence>
<evidence type="ECO:0000259" key="6">
    <source>
        <dbReference type="Pfam" id="PF13458"/>
    </source>
</evidence>
<dbReference type="Gene3D" id="3.40.50.2300">
    <property type="match status" value="2"/>
</dbReference>
<evidence type="ECO:0000256" key="5">
    <source>
        <dbReference type="SAM" id="SignalP"/>
    </source>
</evidence>
<dbReference type="InterPro" id="IPR051010">
    <property type="entry name" value="BCAA_transport"/>
</dbReference>
<feature type="signal peptide" evidence="5">
    <location>
        <begin position="1"/>
        <end position="24"/>
    </location>
</feature>
<evidence type="ECO:0000313" key="8">
    <source>
        <dbReference type="Proteomes" id="UP000248916"/>
    </source>
</evidence>
<protein>
    <submittedName>
        <fullName evidence="7">Branched-chain amino acid transport system substrate-binding protein</fullName>
    </submittedName>
</protein>
<keyword evidence="2" id="KW-0813">Transport</keyword>
<dbReference type="AlphaFoldDB" id="A0A2W7MWN4"/>
<evidence type="ECO:0000256" key="1">
    <source>
        <dbReference type="ARBA" id="ARBA00010062"/>
    </source>
</evidence>
<keyword evidence="8" id="KW-1185">Reference proteome</keyword>
<feature type="chain" id="PRO_5015943153" evidence="5">
    <location>
        <begin position="25"/>
        <end position="399"/>
    </location>
</feature>
<dbReference type="PANTHER" id="PTHR30483">
    <property type="entry name" value="LEUCINE-SPECIFIC-BINDING PROTEIN"/>
    <property type="match status" value="1"/>
</dbReference>
<gene>
    <name evidence="7" type="ORF">LX81_04193</name>
</gene>
<dbReference type="InterPro" id="IPR000709">
    <property type="entry name" value="Leu_Ile_Val-bd"/>
</dbReference>
<dbReference type="InterPro" id="IPR028081">
    <property type="entry name" value="Leu-bd"/>
</dbReference>
<dbReference type="GO" id="GO:0006865">
    <property type="term" value="P:amino acid transport"/>
    <property type="evidence" value="ECO:0007669"/>
    <property type="project" value="UniProtKB-KW"/>
</dbReference>
<evidence type="ECO:0000256" key="3">
    <source>
        <dbReference type="ARBA" id="ARBA00022729"/>
    </source>
</evidence>
<dbReference type="EMBL" id="QKZL01000044">
    <property type="protein sequence ID" value="PZX10557.1"/>
    <property type="molecule type" value="Genomic_DNA"/>
</dbReference>
<comment type="caution">
    <text evidence="7">The sequence shown here is derived from an EMBL/GenBank/DDBJ whole genome shotgun (WGS) entry which is preliminary data.</text>
</comment>
<feature type="domain" description="Leucine-binding protein" evidence="6">
    <location>
        <begin position="25"/>
        <end position="361"/>
    </location>
</feature>
<dbReference type="InterPro" id="IPR028082">
    <property type="entry name" value="Peripla_BP_I"/>
</dbReference>
<name>A0A2W7MWN4_9RHOB</name>
<accession>A0A2W7MWN4</accession>
<evidence type="ECO:0000313" key="7">
    <source>
        <dbReference type="EMBL" id="PZX10557.1"/>
    </source>
</evidence>